<feature type="compositionally biased region" description="Polar residues" evidence="10">
    <location>
        <begin position="1740"/>
        <end position="1782"/>
    </location>
</feature>
<organism evidence="14 15">
    <name type="scientific">Dinothrombium tinctorium</name>
    <dbReference type="NCBI Taxonomy" id="1965070"/>
    <lineage>
        <taxon>Eukaryota</taxon>
        <taxon>Metazoa</taxon>
        <taxon>Ecdysozoa</taxon>
        <taxon>Arthropoda</taxon>
        <taxon>Chelicerata</taxon>
        <taxon>Arachnida</taxon>
        <taxon>Acari</taxon>
        <taxon>Acariformes</taxon>
        <taxon>Trombidiformes</taxon>
        <taxon>Prostigmata</taxon>
        <taxon>Anystina</taxon>
        <taxon>Parasitengona</taxon>
        <taxon>Trombidioidea</taxon>
        <taxon>Trombidiidae</taxon>
        <taxon>Dinothrombium</taxon>
    </lineage>
</organism>
<dbReference type="SMART" id="SM00314">
    <property type="entry name" value="RA"/>
    <property type="match status" value="2"/>
</dbReference>
<dbReference type="InterPro" id="IPR029071">
    <property type="entry name" value="Ubiquitin-like_domsf"/>
</dbReference>
<evidence type="ECO:0000256" key="5">
    <source>
        <dbReference type="ARBA" id="ARBA00022842"/>
    </source>
</evidence>
<sequence length="1824" mass="203466">MFQNEKSDKLRPFWLSIKENETPLQLETLTRALLFKSKPSPEYKEAVKRALNIPQSKVIPFFGSFLKDLYTIFNNMPSLVVLPTSNHSSKAADVKSSTPQEVKLDFVSDFQGEDHFLSRIGVGSLVNVQKMKKAQSVLENIRAFHIHAQRRQQMMSGGRLKTSIHTPPPPPAPSSTTLAELCQQADIIQRKLEECETFYEIDLNSYVPIQPLNNDHGVSFIPINSESIDLQYTQTMHHGSTVIHFEEDTGRSICVFLKLEMSNGLLAWCKPSWSGLKTSTNSAIDYNLAIDIEDTILPSIIMKHECKEAAVTGLDEGYVDLLYVKEVYYRNANVDYSVICRRYGLQASEMEDRCFVSLLYGTNLSDNRTVQFIMPRILAIIWSEGLKTVCQHLRKQKNLIDQRILWLKNKYLQLYYDNGVCVGPTPAEAIKVFGGRKWTLDAVGGSIQSSLEFAPKRTSSFGIATCKLRKKKSTASLTAMRDSSPRSQTSITSDATPQTAFAFKFQQSPNTKRKLLSKLRMKDDIIIPDSTNLAAQEVPEPSSCESITSNSSSSCDNLKALSFDSPPIHTSSLILAFQEKLRTYQSNETNSGKELGTAASIKIKPAITHSSQMNFIEFMELFRAFLIRSRKDIKDLFEHLASKADIHSICEQNQEGDEQQESVPANNKLLGLLTRNFPFTGSEISHQRSKICDAIAAASIVSNCAGVDTLRALLLTAEDFQNFLRTHQGEDVTIDEAKNIIRKHEPDVSLRQRGCLSFEGFVCYLMDKDNFAFTPELLTVNEVDMNEPLSHYYIATSHNTYLTGHQLKGESSVELYSQVLLTGCRCVELDCWDGDDGMPVIYHGHTLTSKISFKKVVETINEKAFVASPFPIILSIENHCSLQQQAKMAQIFISVFGEKLVTKFLFEADFSDDPQLPSPNQLQYRILIKNKKLRAPLIPSIQLKVKNITSSKFQTHRTNSLVSAASTGSLNEDEDDYDDEDEDDEQCVEESLQPNIAASEANVIMKNSALRTESSSSQEGGSSAGDSKFGGRSRNETPEICEETAPKPTYVPHNKVVRKSSSQVAPELSDLVIYCQAIKFRGFATEGACSPTNASVISSQPQKKIGAKKSVLSPNTATTSSSVATTPVAGEFLLPTPNLNTTAIATTPTSTTSMTSFPSSTKRPQVSASCYQVASLNEHSAKKLCRKHPLQVIAYTESQLMRSYPAGMRIDSSNFNPVIFWAFGMQLVALNFQTEDTALAINKAMFEQNGMNGYVLKPKVMRDKTHVMYGRFNPWDKEFDGLYAIDLTVQIISGQYVCADSNTASPQVEVEIIGIPVDCNKQRTKLVQRNSLNPIFNDTFVFRVTFVDLAFIRFAVYDVSANHVVSQRVVPIKALKPGYRHLRLNSVQNQALPLSSLFIYTASQEEGVEIGQTSVPGESTSAAGSQNDRKTTLKTDFTRLETRDIIASAPVRRRMFFLVVHGVVADEPSTILKITQESTTLDVISQALAKANKANESVCDYVLIEEVGPSWDSKKQLLERNTSTQRILEPSERPLEAQAKWKGEGRFVLKKIADDPSSRAWMTTIKAASMQKEQLKRQDSDGFERFNSWSDDRLENFLVCVYNVSHDQPYAILKASVNSTAQDIISQALLKARRLEDPKNFVICEEIEVGDRQAAGNEPSGSKHRESSQFESKRILADNENVYLAQAAWKGKGLFRLLRRDEICTVESKSSAEMSRGSKAFSMFTRTAKGSLKKLNRFSRISTASQRSKQTSSADSASGSLDVDSQSNYSSPQTAAGSQRNSLRGPMAVECETEGYLSDPDDNFARLSFSRLKRLSFRKLKVWR</sequence>
<dbReference type="PROSITE" id="PS50007">
    <property type="entry name" value="PIPLC_X_DOMAIN"/>
    <property type="match status" value="1"/>
</dbReference>
<feature type="compositionally biased region" description="Low complexity" evidence="10">
    <location>
        <begin position="1014"/>
        <end position="1027"/>
    </location>
</feature>
<dbReference type="InterPro" id="IPR001711">
    <property type="entry name" value="PLipase_C_Pinositol-sp_Y"/>
</dbReference>
<dbReference type="EMBL" id="NCKU01006638">
    <property type="protein sequence ID" value="RWS03296.1"/>
    <property type="molecule type" value="Genomic_DNA"/>
</dbReference>
<evidence type="ECO:0000256" key="9">
    <source>
        <dbReference type="RuleBase" id="RU361133"/>
    </source>
</evidence>
<dbReference type="PROSITE" id="PS50008">
    <property type="entry name" value="PIPLC_Y_DOMAIN"/>
    <property type="match status" value="1"/>
</dbReference>
<evidence type="ECO:0000313" key="14">
    <source>
        <dbReference type="EMBL" id="RWS03296.1"/>
    </source>
</evidence>
<evidence type="ECO:0000256" key="7">
    <source>
        <dbReference type="ARBA" id="ARBA00023224"/>
    </source>
</evidence>
<dbReference type="FunFam" id="3.10.20.90:FF:000238">
    <property type="entry name" value="Phosphoinositide phospholipase C"/>
    <property type="match status" value="1"/>
</dbReference>
<dbReference type="Pfam" id="PF00388">
    <property type="entry name" value="PI-PLC-X"/>
    <property type="match status" value="1"/>
</dbReference>
<dbReference type="InterPro" id="IPR015359">
    <property type="entry name" value="PLC_EF-hand-like"/>
</dbReference>
<dbReference type="Pfam" id="PF00387">
    <property type="entry name" value="PI-PLC-Y"/>
    <property type="match status" value="1"/>
</dbReference>
<keyword evidence="9" id="KW-0443">Lipid metabolism</keyword>
<dbReference type="GO" id="GO:0051209">
    <property type="term" value="P:release of sequestered calcium ion into cytosol"/>
    <property type="evidence" value="ECO:0007669"/>
    <property type="project" value="TreeGrafter"/>
</dbReference>
<keyword evidence="8" id="KW-0456">Lyase</keyword>
<dbReference type="PROSITE" id="PS50004">
    <property type="entry name" value="C2"/>
    <property type="match status" value="1"/>
</dbReference>
<dbReference type="GO" id="GO:0007265">
    <property type="term" value="P:Ras protein signal transduction"/>
    <property type="evidence" value="ECO:0007669"/>
    <property type="project" value="TreeGrafter"/>
</dbReference>
<keyword evidence="7" id="KW-0807">Transducer</keyword>
<evidence type="ECO:0000256" key="3">
    <source>
        <dbReference type="ARBA" id="ARBA00022490"/>
    </source>
</evidence>
<dbReference type="SUPFAM" id="SSF47473">
    <property type="entry name" value="EF-hand"/>
    <property type="match status" value="1"/>
</dbReference>
<dbReference type="InterPro" id="IPR011992">
    <property type="entry name" value="EF-hand-dom_pair"/>
</dbReference>
<dbReference type="FunFam" id="1.10.238.10:FF:000005">
    <property type="entry name" value="Phosphoinositide phospholipase C"/>
    <property type="match status" value="1"/>
</dbReference>
<feature type="domain" description="C2" evidence="11">
    <location>
        <begin position="1268"/>
        <end position="1392"/>
    </location>
</feature>
<evidence type="ECO:0000256" key="2">
    <source>
        <dbReference type="ARBA" id="ARBA00004496"/>
    </source>
</evidence>
<comment type="caution">
    <text evidence="14">The sequence shown here is derived from an EMBL/GenBank/DDBJ whole genome shotgun (WGS) entry which is preliminary data.</text>
</comment>
<dbReference type="GO" id="GO:0046872">
    <property type="term" value="F:metal ion binding"/>
    <property type="evidence" value="ECO:0007669"/>
    <property type="project" value="UniProtKB-KW"/>
</dbReference>
<keyword evidence="6" id="KW-1015">Disulfide bond</keyword>
<comment type="subcellular location">
    <subcellularLocation>
        <location evidence="2">Cytoplasm</location>
    </subcellularLocation>
</comment>
<dbReference type="GO" id="GO:0004435">
    <property type="term" value="F:phosphatidylinositol-4,5-bisphosphate phospholipase C activity"/>
    <property type="evidence" value="ECO:0007669"/>
    <property type="project" value="UniProtKB-EC"/>
</dbReference>
<evidence type="ECO:0000256" key="10">
    <source>
        <dbReference type="SAM" id="MobiDB-lite"/>
    </source>
</evidence>
<dbReference type="Gene3D" id="3.10.20.90">
    <property type="entry name" value="Phosphatidylinositol 3-kinase Catalytic Subunit, Chain A, domain 1"/>
    <property type="match status" value="2"/>
</dbReference>
<dbReference type="CDD" id="cd17114">
    <property type="entry name" value="RA_PLC-epsilon"/>
    <property type="match status" value="1"/>
</dbReference>
<dbReference type="InterPro" id="IPR000909">
    <property type="entry name" value="PLipase_C_PInositol-sp_X_dom"/>
</dbReference>
<dbReference type="PRINTS" id="PR00390">
    <property type="entry name" value="PHPHLIPASEC"/>
</dbReference>
<dbReference type="PANTHER" id="PTHR10336">
    <property type="entry name" value="PHOSPHOINOSITIDE-SPECIFIC PHOSPHOLIPASE C FAMILY PROTEIN"/>
    <property type="match status" value="1"/>
</dbReference>
<dbReference type="PANTHER" id="PTHR10336:SF6">
    <property type="entry name" value="1-PHOSPHATIDYLINOSITOL 4,5-BISPHOSPHATE PHOSPHODIESTERASE EPSILON-1"/>
    <property type="match status" value="1"/>
</dbReference>
<comment type="catalytic activity">
    <reaction evidence="9">
        <text>a 1,2-diacyl-sn-glycero-3-phospho-(1D-myo-inositol-4,5-bisphosphate) + H2O = 1D-myo-inositol 1,4,5-trisphosphate + a 1,2-diacyl-sn-glycerol + H(+)</text>
        <dbReference type="Rhea" id="RHEA:33179"/>
        <dbReference type="ChEBI" id="CHEBI:15377"/>
        <dbReference type="ChEBI" id="CHEBI:15378"/>
        <dbReference type="ChEBI" id="CHEBI:17815"/>
        <dbReference type="ChEBI" id="CHEBI:58456"/>
        <dbReference type="ChEBI" id="CHEBI:203600"/>
        <dbReference type="EC" id="3.1.4.11"/>
    </reaction>
</comment>
<dbReference type="InterPro" id="IPR035892">
    <property type="entry name" value="C2_domain_sf"/>
</dbReference>
<evidence type="ECO:0000256" key="8">
    <source>
        <dbReference type="ARBA" id="ARBA00023239"/>
    </source>
</evidence>
<feature type="compositionally biased region" description="Polar residues" evidence="10">
    <location>
        <begin position="1411"/>
        <end position="1426"/>
    </location>
</feature>
<dbReference type="CDD" id="cd08596">
    <property type="entry name" value="PI-PLCc_epsilon"/>
    <property type="match status" value="1"/>
</dbReference>
<dbReference type="InterPro" id="IPR001192">
    <property type="entry name" value="PI-PLC_fam"/>
</dbReference>
<dbReference type="EC" id="3.1.4.11" evidence="9"/>
<dbReference type="InterPro" id="IPR023578">
    <property type="entry name" value="Ras_GEF_dom_sf"/>
</dbReference>
<dbReference type="Proteomes" id="UP000285301">
    <property type="component" value="Unassembled WGS sequence"/>
</dbReference>
<feature type="region of interest" description="Disordered" evidence="10">
    <location>
        <begin position="1740"/>
        <end position="1785"/>
    </location>
</feature>
<evidence type="ECO:0000259" key="13">
    <source>
        <dbReference type="PROSITE" id="PS50200"/>
    </source>
</evidence>
<dbReference type="Gene3D" id="3.20.20.190">
    <property type="entry name" value="Phosphatidylinositol (PI) phosphodiesterase"/>
    <property type="match status" value="2"/>
</dbReference>
<dbReference type="Pfam" id="PF09279">
    <property type="entry name" value="EF-hand_like"/>
    <property type="match status" value="1"/>
</dbReference>
<evidence type="ECO:0000259" key="12">
    <source>
        <dbReference type="PROSITE" id="PS50008"/>
    </source>
</evidence>
<dbReference type="GO" id="GO:0016829">
    <property type="term" value="F:lyase activity"/>
    <property type="evidence" value="ECO:0007669"/>
    <property type="project" value="UniProtKB-KW"/>
</dbReference>
<evidence type="ECO:0000256" key="4">
    <source>
        <dbReference type="ARBA" id="ARBA00022723"/>
    </source>
</evidence>
<dbReference type="GO" id="GO:0046488">
    <property type="term" value="P:phosphatidylinositol metabolic process"/>
    <property type="evidence" value="ECO:0007669"/>
    <property type="project" value="TreeGrafter"/>
</dbReference>
<evidence type="ECO:0000313" key="15">
    <source>
        <dbReference type="Proteomes" id="UP000285301"/>
    </source>
</evidence>
<dbReference type="CDD" id="cd00275">
    <property type="entry name" value="C2_PLC_like"/>
    <property type="match status" value="1"/>
</dbReference>
<accession>A0A3S3PKR4</accession>
<dbReference type="Gene3D" id="2.60.40.150">
    <property type="entry name" value="C2 domain"/>
    <property type="match status" value="1"/>
</dbReference>
<keyword evidence="9" id="KW-0442">Lipid degradation</keyword>
<evidence type="ECO:0000259" key="11">
    <source>
        <dbReference type="PROSITE" id="PS50004"/>
    </source>
</evidence>
<protein>
    <recommendedName>
        <fullName evidence="9">Phosphoinositide phospholipase C</fullName>
        <ecNumber evidence="9">3.1.4.11</ecNumber>
    </recommendedName>
</protein>
<evidence type="ECO:0000256" key="6">
    <source>
        <dbReference type="ARBA" id="ARBA00023157"/>
    </source>
</evidence>
<feature type="region of interest" description="Disordered" evidence="10">
    <location>
        <begin position="963"/>
        <end position="993"/>
    </location>
</feature>
<proteinExistence type="predicted"/>
<dbReference type="InterPro" id="IPR046973">
    <property type="entry name" value="PLC-epsilon1_cat"/>
</dbReference>
<feature type="domain" description="Ras-associating" evidence="13">
    <location>
        <begin position="1607"/>
        <end position="1702"/>
    </location>
</feature>
<dbReference type="SMART" id="SM00148">
    <property type="entry name" value="PLCXc"/>
    <property type="match status" value="1"/>
</dbReference>
<keyword evidence="5" id="KW-0460">Magnesium</keyword>
<keyword evidence="15" id="KW-1185">Reference proteome</keyword>
<gene>
    <name evidence="14" type="ORF">B4U79_11416</name>
</gene>
<dbReference type="PROSITE" id="PS50200">
    <property type="entry name" value="RA"/>
    <property type="match status" value="2"/>
</dbReference>
<dbReference type="InterPro" id="IPR000159">
    <property type="entry name" value="RA_dom"/>
</dbReference>
<dbReference type="Gene3D" id="1.10.238.10">
    <property type="entry name" value="EF-hand"/>
    <property type="match status" value="1"/>
</dbReference>
<dbReference type="SUPFAM" id="SSF49562">
    <property type="entry name" value="C2 domain (Calcium/lipid-binding domain, CaLB)"/>
    <property type="match status" value="1"/>
</dbReference>
<feature type="compositionally biased region" description="Acidic residues" evidence="10">
    <location>
        <begin position="971"/>
        <end position="988"/>
    </location>
</feature>
<dbReference type="Gene3D" id="1.10.840.10">
    <property type="entry name" value="Ras guanine-nucleotide exchange factors catalytic domain"/>
    <property type="match status" value="1"/>
</dbReference>
<dbReference type="STRING" id="1965070.A0A3S3PKR4"/>
<dbReference type="SUPFAM" id="SSF51695">
    <property type="entry name" value="PLC-like phosphodiesterases"/>
    <property type="match status" value="1"/>
</dbReference>
<dbReference type="InterPro" id="IPR000008">
    <property type="entry name" value="C2_dom"/>
</dbReference>
<dbReference type="Pfam" id="PF00168">
    <property type="entry name" value="C2"/>
    <property type="match status" value="1"/>
</dbReference>
<keyword evidence="3" id="KW-0963">Cytoplasm</keyword>
<dbReference type="SUPFAM" id="SSF48366">
    <property type="entry name" value="Ras GEF"/>
    <property type="match status" value="1"/>
</dbReference>
<dbReference type="GO" id="GO:0048015">
    <property type="term" value="P:phosphatidylinositol-mediated signaling"/>
    <property type="evidence" value="ECO:0007669"/>
    <property type="project" value="TreeGrafter"/>
</dbReference>
<evidence type="ECO:0000256" key="1">
    <source>
        <dbReference type="ARBA" id="ARBA00000110"/>
    </source>
</evidence>
<feature type="region of interest" description="Disordered" evidence="10">
    <location>
        <begin position="1410"/>
        <end position="1430"/>
    </location>
</feature>
<reference evidence="14 15" key="1">
    <citation type="journal article" date="2018" name="Gigascience">
        <title>Genomes of trombidid mites reveal novel predicted allergens and laterally-transferred genes associated with secondary metabolism.</title>
        <authorList>
            <person name="Dong X."/>
            <person name="Chaisiri K."/>
            <person name="Xia D."/>
            <person name="Armstrong S.D."/>
            <person name="Fang Y."/>
            <person name="Donnelly M.J."/>
            <person name="Kadowaki T."/>
            <person name="McGarry J.W."/>
            <person name="Darby A.C."/>
            <person name="Makepeace B.L."/>
        </authorList>
    </citation>
    <scope>NUCLEOTIDE SEQUENCE [LARGE SCALE GENOMIC DNA]</scope>
    <source>
        <strain evidence="14">UoL-WK</strain>
    </source>
</reference>
<dbReference type="GO" id="GO:0005737">
    <property type="term" value="C:cytoplasm"/>
    <property type="evidence" value="ECO:0007669"/>
    <property type="project" value="UniProtKB-SubCell"/>
</dbReference>
<dbReference type="InterPro" id="IPR017946">
    <property type="entry name" value="PLC-like_Pdiesterase_TIM-brl"/>
</dbReference>
<comment type="catalytic activity">
    <reaction evidence="1">
        <text>an N-(acyl)-sphingosylphosphoethanolamine = an N-(acyl)-sphingosyl-1,3-cyclic phosphate + ethanolamine</text>
        <dbReference type="Rhea" id="RHEA:60648"/>
        <dbReference type="ChEBI" id="CHEBI:57603"/>
        <dbReference type="ChEBI" id="CHEBI:143891"/>
        <dbReference type="ChEBI" id="CHEBI:143892"/>
    </reaction>
</comment>
<dbReference type="SMART" id="SM00239">
    <property type="entry name" value="C2"/>
    <property type="match status" value="1"/>
</dbReference>
<dbReference type="GO" id="GO:0005085">
    <property type="term" value="F:guanyl-nucleotide exchange factor activity"/>
    <property type="evidence" value="ECO:0007669"/>
    <property type="project" value="InterPro"/>
</dbReference>
<dbReference type="GO" id="GO:0007186">
    <property type="term" value="P:G protein-coupled receptor signaling pathway"/>
    <property type="evidence" value="ECO:0007669"/>
    <property type="project" value="TreeGrafter"/>
</dbReference>
<feature type="region of interest" description="Disordered" evidence="10">
    <location>
        <begin position="1009"/>
        <end position="1047"/>
    </location>
</feature>
<feature type="domain" description="Ras-associating" evidence="13">
    <location>
        <begin position="1465"/>
        <end position="1554"/>
    </location>
</feature>
<keyword evidence="9" id="KW-0378">Hydrolase</keyword>
<dbReference type="OrthoDB" id="269822at2759"/>
<dbReference type="InterPro" id="IPR036964">
    <property type="entry name" value="RASGEF_cat_dom_sf"/>
</dbReference>
<dbReference type="GO" id="GO:0016042">
    <property type="term" value="P:lipid catabolic process"/>
    <property type="evidence" value="ECO:0007669"/>
    <property type="project" value="UniProtKB-KW"/>
</dbReference>
<feature type="domain" description="PI-PLC Y-box" evidence="12">
    <location>
        <begin position="1156"/>
        <end position="1262"/>
    </location>
</feature>
<dbReference type="SMART" id="SM00149">
    <property type="entry name" value="PLCYc"/>
    <property type="match status" value="1"/>
</dbReference>
<dbReference type="Pfam" id="PF00788">
    <property type="entry name" value="RA"/>
    <property type="match status" value="2"/>
</dbReference>
<name>A0A3S3PKR4_9ACAR</name>
<keyword evidence="4" id="KW-0479">Metal-binding</keyword>
<dbReference type="FunFam" id="2.60.40.150:FF:000183">
    <property type="entry name" value="Phosphoinositide phospholipase C"/>
    <property type="match status" value="1"/>
</dbReference>
<dbReference type="SUPFAM" id="SSF54236">
    <property type="entry name" value="Ubiquitin-like"/>
    <property type="match status" value="2"/>
</dbReference>